<keyword evidence="1" id="KW-1133">Transmembrane helix</keyword>
<name>A0A974XE86_9FIRM</name>
<dbReference type="GO" id="GO:0004143">
    <property type="term" value="F:ATP-dependent diacylglycerol kinase activity"/>
    <property type="evidence" value="ECO:0007669"/>
    <property type="project" value="InterPro"/>
</dbReference>
<keyword evidence="3" id="KW-1185">Reference proteome</keyword>
<dbReference type="InterPro" id="IPR037997">
    <property type="entry name" value="Dgk1-like"/>
</dbReference>
<organism evidence="2 3">
    <name type="scientific">Alkalibacter rhizosphaerae</name>
    <dbReference type="NCBI Taxonomy" id="2815577"/>
    <lineage>
        <taxon>Bacteria</taxon>
        <taxon>Bacillati</taxon>
        <taxon>Bacillota</taxon>
        <taxon>Clostridia</taxon>
        <taxon>Eubacteriales</taxon>
        <taxon>Eubacteriaceae</taxon>
        <taxon>Alkalibacter</taxon>
    </lineage>
</organism>
<feature type="transmembrane region" description="Helical" evidence="1">
    <location>
        <begin position="38"/>
        <end position="55"/>
    </location>
</feature>
<feature type="transmembrane region" description="Helical" evidence="1">
    <location>
        <begin position="125"/>
        <end position="143"/>
    </location>
</feature>
<dbReference type="AlphaFoldDB" id="A0A974XE86"/>
<evidence type="ECO:0000313" key="2">
    <source>
        <dbReference type="EMBL" id="QSX08237.1"/>
    </source>
</evidence>
<feature type="transmembrane region" description="Helical" evidence="1">
    <location>
        <begin position="100"/>
        <end position="119"/>
    </location>
</feature>
<proteinExistence type="predicted"/>
<feature type="transmembrane region" description="Helical" evidence="1">
    <location>
        <begin position="164"/>
        <end position="184"/>
    </location>
</feature>
<evidence type="ECO:0000313" key="3">
    <source>
        <dbReference type="Proteomes" id="UP000663499"/>
    </source>
</evidence>
<dbReference type="RefSeq" id="WP_207299579.1">
    <property type="nucleotide sequence ID" value="NZ_CP071444.1"/>
</dbReference>
<keyword evidence="2" id="KW-0548">Nucleotidyltransferase</keyword>
<dbReference type="Proteomes" id="UP000663499">
    <property type="component" value="Chromosome"/>
</dbReference>
<dbReference type="PANTHER" id="PTHR31303">
    <property type="entry name" value="CTP-DEPENDENT DIACYLGLYCEROL KINASE 1"/>
    <property type="match status" value="1"/>
</dbReference>
<reference evidence="2" key="1">
    <citation type="submission" date="2021-03" db="EMBL/GenBank/DDBJ databases">
        <title>Alkalibacter marinus sp. nov., isolated from tidal flat sediment.</title>
        <authorList>
            <person name="Namirimu T."/>
            <person name="Yang J.-A."/>
            <person name="Yang S.-H."/>
            <person name="Kim Y.-J."/>
            <person name="Kwon K.K."/>
        </authorList>
    </citation>
    <scope>NUCLEOTIDE SEQUENCE</scope>
    <source>
        <strain evidence="2">ES005</strain>
    </source>
</reference>
<keyword evidence="1" id="KW-0472">Membrane</keyword>
<dbReference type="GO" id="GO:0016779">
    <property type="term" value="F:nucleotidyltransferase activity"/>
    <property type="evidence" value="ECO:0007669"/>
    <property type="project" value="UniProtKB-KW"/>
</dbReference>
<keyword evidence="2" id="KW-0808">Transferase</keyword>
<sequence>MMEFGKGYGILLLYFAVCATAAFLLRRRIRVHKEVFRKTLHMILLGTVFILTSAFQTWWTATIACVIFMAMVYPILYLAEKIPGYSDLLTERKNGEIKNSLLVVFTMYAMLISLGWGLLGEKYLVIASVLAWGLGDAAAALVGKRFGKIYIEGKLVEGRKSLEGSLAMFFVSSISVWIVLTVYGVVHLQLALVVAIVTAAVSATVELYTKNGMDTITCPMAAASTMILMLQVLGG</sequence>
<feature type="transmembrane region" description="Helical" evidence="1">
    <location>
        <begin position="216"/>
        <end position="234"/>
    </location>
</feature>
<feature type="transmembrane region" description="Helical" evidence="1">
    <location>
        <begin position="6"/>
        <end position="26"/>
    </location>
</feature>
<gene>
    <name evidence="2" type="ORF">J0B03_10630</name>
</gene>
<keyword evidence="1" id="KW-0812">Transmembrane</keyword>
<feature type="transmembrane region" description="Helical" evidence="1">
    <location>
        <begin position="61"/>
        <end position="79"/>
    </location>
</feature>
<accession>A0A974XE86</accession>
<evidence type="ECO:0000256" key="1">
    <source>
        <dbReference type="SAM" id="Phobius"/>
    </source>
</evidence>
<dbReference type="PANTHER" id="PTHR31303:SF1">
    <property type="entry name" value="CTP-DEPENDENT DIACYLGLYCEROL KINASE 1"/>
    <property type="match status" value="1"/>
</dbReference>
<feature type="transmembrane region" description="Helical" evidence="1">
    <location>
        <begin position="190"/>
        <end position="209"/>
    </location>
</feature>
<dbReference type="EMBL" id="CP071444">
    <property type="protein sequence ID" value="QSX08237.1"/>
    <property type="molecule type" value="Genomic_DNA"/>
</dbReference>
<protein>
    <submittedName>
        <fullName evidence="2">Phosphatidate cytidylyltransferase</fullName>
    </submittedName>
</protein>
<dbReference type="KEGG" id="alka:J0B03_10630"/>